<gene>
    <name evidence="3" type="ORF">SCHCODRAFT_258878</name>
</gene>
<feature type="compositionally biased region" description="Polar residues" evidence="1">
    <location>
        <begin position="200"/>
        <end position="216"/>
    </location>
</feature>
<accession>D8QKW7</accession>
<feature type="compositionally biased region" description="Low complexity" evidence="1">
    <location>
        <begin position="991"/>
        <end position="1014"/>
    </location>
</feature>
<feature type="domain" description="CBM21" evidence="2">
    <location>
        <begin position="414"/>
        <end position="556"/>
    </location>
</feature>
<dbReference type="InterPro" id="IPR050782">
    <property type="entry name" value="PP1_regulatory_subunit_3"/>
</dbReference>
<feature type="region of interest" description="Disordered" evidence="1">
    <location>
        <begin position="636"/>
        <end position="826"/>
    </location>
</feature>
<feature type="compositionally biased region" description="Basic and acidic residues" evidence="1">
    <location>
        <begin position="788"/>
        <end position="826"/>
    </location>
</feature>
<feature type="compositionally biased region" description="Low complexity" evidence="1">
    <location>
        <begin position="672"/>
        <end position="687"/>
    </location>
</feature>
<feature type="compositionally biased region" description="Low complexity" evidence="1">
    <location>
        <begin position="943"/>
        <end position="952"/>
    </location>
</feature>
<dbReference type="AlphaFoldDB" id="D8QKW7"/>
<dbReference type="EMBL" id="GL377317">
    <property type="protein sequence ID" value="EFI91416.1"/>
    <property type="molecule type" value="Genomic_DNA"/>
</dbReference>
<evidence type="ECO:0000313" key="3">
    <source>
        <dbReference type="EMBL" id="EFI91416.1"/>
    </source>
</evidence>
<feature type="region of interest" description="Disordered" evidence="1">
    <location>
        <begin position="943"/>
        <end position="1019"/>
    </location>
</feature>
<dbReference type="InParanoid" id="D8QKW7"/>
<dbReference type="GO" id="GO:0005979">
    <property type="term" value="P:regulation of glycogen biosynthetic process"/>
    <property type="evidence" value="ECO:0007669"/>
    <property type="project" value="TreeGrafter"/>
</dbReference>
<feature type="region of interest" description="Disordered" evidence="1">
    <location>
        <begin position="65"/>
        <end position="228"/>
    </location>
</feature>
<feature type="compositionally biased region" description="Pro residues" evidence="1">
    <location>
        <begin position="601"/>
        <end position="616"/>
    </location>
</feature>
<feature type="region of interest" description="Disordered" evidence="1">
    <location>
        <begin position="241"/>
        <end position="294"/>
    </location>
</feature>
<feature type="region of interest" description="Disordered" evidence="1">
    <location>
        <begin position="357"/>
        <end position="379"/>
    </location>
</feature>
<feature type="compositionally biased region" description="Low complexity" evidence="1">
    <location>
        <begin position="241"/>
        <end position="250"/>
    </location>
</feature>
<feature type="compositionally biased region" description="Low complexity" evidence="1">
    <location>
        <begin position="106"/>
        <end position="129"/>
    </location>
</feature>
<dbReference type="GO" id="GO:0008157">
    <property type="term" value="F:protein phosphatase 1 binding"/>
    <property type="evidence" value="ECO:0007669"/>
    <property type="project" value="TreeGrafter"/>
</dbReference>
<dbReference type="eggNOG" id="KOG3986">
    <property type="taxonomic scope" value="Eukaryota"/>
</dbReference>
<dbReference type="GO" id="GO:2001069">
    <property type="term" value="F:glycogen binding"/>
    <property type="evidence" value="ECO:0007669"/>
    <property type="project" value="TreeGrafter"/>
</dbReference>
<dbReference type="STRING" id="578458.D8QKW7"/>
<evidence type="ECO:0000313" key="4">
    <source>
        <dbReference type="Proteomes" id="UP000007431"/>
    </source>
</evidence>
<dbReference type="InterPro" id="IPR038175">
    <property type="entry name" value="CBM21_dom_sf"/>
</dbReference>
<feature type="region of interest" description="Disordered" evidence="1">
    <location>
        <begin position="1038"/>
        <end position="1060"/>
    </location>
</feature>
<feature type="compositionally biased region" description="Polar residues" evidence="1">
    <location>
        <begin position="174"/>
        <end position="189"/>
    </location>
</feature>
<evidence type="ECO:0000259" key="2">
    <source>
        <dbReference type="PROSITE" id="PS51159"/>
    </source>
</evidence>
<reference evidence="3 4" key="1">
    <citation type="journal article" date="2010" name="Nat. Biotechnol.">
        <title>Genome sequence of the model mushroom Schizophyllum commune.</title>
        <authorList>
            <person name="Ohm R.A."/>
            <person name="de Jong J.F."/>
            <person name="Lugones L.G."/>
            <person name="Aerts A."/>
            <person name="Kothe E."/>
            <person name="Stajich J.E."/>
            <person name="de Vries R.P."/>
            <person name="Record E."/>
            <person name="Levasseur A."/>
            <person name="Baker S.E."/>
            <person name="Bartholomew K.A."/>
            <person name="Coutinho P.M."/>
            <person name="Erdmann S."/>
            <person name="Fowler T.J."/>
            <person name="Gathman A.C."/>
            <person name="Lombard V."/>
            <person name="Henrissat B."/>
            <person name="Knabe N."/>
            <person name="Kuees U."/>
            <person name="Lilly W.W."/>
            <person name="Lindquist E."/>
            <person name="Lucas S."/>
            <person name="Magnuson J.K."/>
            <person name="Piumi F."/>
            <person name="Raudaskoski M."/>
            <person name="Salamov A."/>
            <person name="Schmutz J."/>
            <person name="Schwarze F.W.M.R."/>
            <person name="vanKuyk P.A."/>
            <person name="Horton J.S."/>
            <person name="Grigoriev I.V."/>
            <person name="Woesten H.A.B."/>
        </authorList>
    </citation>
    <scope>NUCLEOTIDE SEQUENCE [LARGE SCALE GENOMIC DNA]</scope>
    <source>
        <strain evidence="4">H4-8 / FGSC 9210</strain>
    </source>
</reference>
<dbReference type="Proteomes" id="UP000007431">
    <property type="component" value="Unassembled WGS sequence"/>
</dbReference>
<feature type="compositionally biased region" description="Pro residues" evidence="1">
    <location>
        <begin position="358"/>
        <end position="369"/>
    </location>
</feature>
<sequence length="1060" mass="112650">MEEVERRKGGLERVAGERLRVTRRFQDSTETEANTYTGWIGERYRIPYSSSSLLSSPLSSTLLSPPPPMPYSTPMHSPAPVALPTHSHGRPGHRRSFSNHDRFSDAVVGPGAFAPLGGLPRRTKAGAPMSPAPGPSTQKPRVFHIKSSDSDSDVESDNDGSPPPLQLKPKANTFRLTLDTQNVPSNAPRTHSPIPFPRSSPLNSPQPLANAPSISSPRPAFTRTASNPQIILSNGKVLKSSLKSSSSSPSIAPGNQVPAAPPQHTAHMRARSAPATPSADIFMSTPSTPSTPKNVHFATTDAVRIFNRSARPAALSFSGPAAENDTETETESEAQGGYFGYFGAINMMKQHAAKRKPLPFPTDAAPPKPAEPEEQTHYELDTSVTSTIPSLPLPSYSLPTFTSGDPAPPHPAHERNVYLESLELVSPPPADPNDELRINGTVVVRNLSFEKIIAVRFTLDDWNTTSEVLGKHVESLMALPPALQARHWGAQAHSMKSPTRERPAAPMWDRFSFSVRLSDYAHNLDTRVLWLVVRYSVPGGGGEWWDNNGGRDFRVAFRRVTHKESSQTAAAAREKKTSAPASFANISLPQSYQASGTLPQPIQPAPTAAPPVPPATTSPTASVIAQRLSKLNLTNYSKPNIMGLPNAGSTEVTPTNSKENSPPQSKDTTPMGSKSGNSTTGPGTTSSQAQHIAPRKVDLHWPWGSTASAGKKEQAKGDVSESAAEPSVKDDSSKDSPPAQKLRVPLLPLATSAHSISPSNSTASEEDEDDVFEKRASDETPPTSPVLEKGKLAEEKLVVNEKSKVADEKTVKDTGKSSSHPHDADIEHVEDIKIARAELVVPLPKPQPESAPVVPLLEIEGACEGQSAGRQRSDTLDDLPRQEAEQVPLKVVAPAEAVDIVVPAKEVDNEARAVRQAVDALRSGKPTKGTLLIPGLPPAPLASALLSGSPSPNEFFTAPPSPSQRPQSPTSMSSSNGAPFMSLVGAARKASPQSSSPSTGTSSPLGPSTPSGQQKPSLLSQDSLYNAFVKQWCFAGGPTPAVGVSEPKGEGVGISSRVVE</sequence>
<name>D8QKW7_SCHCM</name>
<feature type="compositionally biased region" description="Basic and acidic residues" evidence="1">
    <location>
        <begin position="370"/>
        <end position="379"/>
    </location>
</feature>
<feature type="region of interest" description="Disordered" evidence="1">
    <location>
        <begin position="594"/>
        <end position="621"/>
    </location>
</feature>
<dbReference type="PANTHER" id="PTHR12307">
    <property type="entry name" value="PROTEIN PHOSPHATASE 1 REGULATORY SUBUNIT"/>
    <property type="match status" value="1"/>
</dbReference>
<dbReference type="VEuPathDB" id="FungiDB:SCHCODRAFT_02520592"/>
<feature type="compositionally biased region" description="Basic residues" evidence="1">
    <location>
        <begin position="87"/>
        <end position="97"/>
    </location>
</feature>
<feature type="compositionally biased region" description="Polar residues" evidence="1">
    <location>
        <begin position="752"/>
        <end position="763"/>
    </location>
</feature>
<organism evidence="4">
    <name type="scientific">Schizophyllum commune (strain H4-8 / FGSC 9210)</name>
    <name type="common">Split gill fungus</name>
    <dbReference type="NCBI Taxonomy" id="578458"/>
    <lineage>
        <taxon>Eukaryota</taxon>
        <taxon>Fungi</taxon>
        <taxon>Dikarya</taxon>
        <taxon>Basidiomycota</taxon>
        <taxon>Agaricomycotina</taxon>
        <taxon>Agaricomycetes</taxon>
        <taxon>Agaricomycetidae</taxon>
        <taxon>Agaricales</taxon>
        <taxon>Schizophyllaceae</taxon>
        <taxon>Schizophyllum</taxon>
    </lineage>
</organism>
<dbReference type="GO" id="GO:0000164">
    <property type="term" value="C:protein phosphatase type 1 complex"/>
    <property type="evidence" value="ECO:0007669"/>
    <property type="project" value="TreeGrafter"/>
</dbReference>
<evidence type="ECO:0000256" key="1">
    <source>
        <dbReference type="SAM" id="MobiDB-lite"/>
    </source>
</evidence>
<dbReference type="HOGENOM" id="CLU_289372_0_0_1"/>
<feature type="compositionally biased region" description="Basic and acidic residues" evidence="1">
    <location>
        <begin position="710"/>
        <end position="719"/>
    </location>
</feature>
<dbReference type="Pfam" id="PF03370">
    <property type="entry name" value="CBM_21"/>
    <property type="match status" value="1"/>
</dbReference>
<keyword evidence="4" id="KW-1185">Reference proteome</keyword>
<proteinExistence type="predicted"/>
<protein>
    <recommendedName>
        <fullName evidence="2">CBM21 domain-containing protein</fullName>
    </recommendedName>
</protein>
<dbReference type="InterPro" id="IPR005036">
    <property type="entry name" value="CBM21_dom"/>
</dbReference>
<dbReference type="PANTHER" id="PTHR12307:SF36">
    <property type="entry name" value="GLYCOGEN-BINDING SUBUNIT 76A"/>
    <property type="match status" value="1"/>
</dbReference>
<dbReference type="Gene3D" id="2.60.40.2440">
    <property type="entry name" value="Carbohydrate binding type-21 domain"/>
    <property type="match status" value="1"/>
</dbReference>
<dbReference type="PROSITE" id="PS51159">
    <property type="entry name" value="CBM21"/>
    <property type="match status" value="1"/>
</dbReference>
<feature type="compositionally biased region" description="Polar residues" evidence="1">
    <location>
        <begin position="284"/>
        <end position="293"/>
    </location>
</feature>
<feature type="compositionally biased region" description="Polar residues" evidence="1">
    <location>
        <begin position="647"/>
        <end position="671"/>
    </location>
</feature>
<feature type="compositionally biased region" description="Low complexity" evidence="1">
    <location>
        <begin position="964"/>
        <end position="975"/>
    </location>
</feature>